<keyword evidence="3" id="KW-0597">Phosphoprotein</keyword>
<dbReference type="RefSeq" id="WP_121672829.1">
    <property type="nucleotide sequence ID" value="NZ_BMXM01000004.1"/>
</dbReference>
<dbReference type="PANTHER" id="PTHR24421">
    <property type="entry name" value="NITRATE/NITRITE SENSOR PROTEIN NARX-RELATED"/>
    <property type="match status" value="1"/>
</dbReference>
<evidence type="ECO:0000313" key="13">
    <source>
        <dbReference type="Proteomes" id="UP000270299"/>
    </source>
</evidence>
<dbReference type="PANTHER" id="PTHR24421:SF10">
    <property type="entry name" value="NITRATE_NITRITE SENSOR PROTEIN NARQ"/>
    <property type="match status" value="1"/>
</dbReference>
<dbReference type="Gene3D" id="3.30.565.10">
    <property type="entry name" value="Histidine kinase-like ATPase, C-terminal domain"/>
    <property type="match status" value="1"/>
</dbReference>
<comment type="catalytic activity">
    <reaction evidence="1">
        <text>ATP + protein L-histidine = ADP + protein N-phospho-L-histidine.</text>
        <dbReference type="EC" id="2.7.13.3"/>
    </reaction>
</comment>
<dbReference type="AlphaFoldDB" id="A0A3L6ZUT4"/>
<keyword evidence="8" id="KW-0902">Two-component regulatory system</keyword>
<dbReference type="EMBL" id="RCUV01000008">
    <property type="protein sequence ID" value="RLP71311.1"/>
    <property type="molecule type" value="Genomic_DNA"/>
</dbReference>
<comment type="caution">
    <text evidence="12">The sequence shown here is derived from an EMBL/GenBank/DDBJ whole genome shotgun (WGS) entry which is preliminary data.</text>
</comment>
<feature type="transmembrane region" description="Helical" evidence="10">
    <location>
        <begin position="20"/>
        <end position="40"/>
    </location>
</feature>
<feature type="transmembrane region" description="Helical" evidence="10">
    <location>
        <begin position="71"/>
        <end position="101"/>
    </location>
</feature>
<evidence type="ECO:0000256" key="5">
    <source>
        <dbReference type="ARBA" id="ARBA00022741"/>
    </source>
</evidence>
<dbReference type="InterPro" id="IPR011712">
    <property type="entry name" value="Sig_transdc_His_kin_sub3_dim/P"/>
</dbReference>
<protein>
    <recommendedName>
        <fullName evidence="2">histidine kinase</fullName>
        <ecNumber evidence="2">2.7.13.3</ecNumber>
    </recommendedName>
</protein>
<evidence type="ECO:0000259" key="11">
    <source>
        <dbReference type="Pfam" id="PF07730"/>
    </source>
</evidence>
<gene>
    <name evidence="12" type="ORF">D9V29_08100</name>
</gene>
<accession>A0A3L6ZUT4</accession>
<dbReference type="Gene3D" id="1.20.5.1930">
    <property type="match status" value="1"/>
</dbReference>
<keyword evidence="6" id="KW-0418">Kinase</keyword>
<keyword evidence="7" id="KW-0067">ATP-binding</keyword>
<evidence type="ECO:0000256" key="1">
    <source>
        <dbReference type="ARBA" id="ARBA00000085"/>
    </source>
</evidence>
<feature type="transmembrane region" description="Helical" evidence="10">
    <location>
        <begin position="139"/>
        <end position="160"/>
    </location>
</feature>
<keyword evidence="13" id="KW-1185">Reference proteome</keyword>
<dbReference type="GO" id="GO:0046983">
    <property type="term" value="F:protein dimerization activity"/>
    <property type="evidence" value="ECO:0007669"/>
    <property type="project" value="InterPro"/>
</dbReference>
<feature type="coiled-coil region" evidence="9">
    <location>
        <begin position="164"/>
        <end position="198"/>
    </location>
</feature>
<evidence type="ECO:0000256" key="7">
    <source>
        <dbReference type="ARBA" id="ARBA00022840"/>
    </source>
</evidence>
<evidence type="ECO:0000256" key="10">
    <source>
        <dbReference type="SAM" id="Phobius"/>
    </source>
</evidence>
<keyword evidence="4" id="KW-0808">Transferase</keyword>
<dbReference type="OrthoDB" id="227596at2"/>
<proteinExistence type="predicted"/>
<keyword evidence="10" id="KW-1133">Transmembrane helix</keyword>
<sequence length="401" mass="42649">MRTPPRQSSVRHALWRGAPVALTVLVGVGYLLAVGLIDGAATEEHPLMLGVLVLAQAAVLLPRARTPFLSLAVVVALDAVILLLSSGEVSIGTFAVMVAVYSYCRERRDRPHVAVPTALALASIAVTLVAVQSSDEVPGAWALPFSIFRGAMAIALPVVLAEIVDGRARLVEALRERADAAERERERLAQDAVREERALMARELHDIAAHHLTGIIVSAQAAGALRSRDPERAGEYIRRVESDARTTLNNLRQTVGLLRTESEGSLAPAPSIEHLPALVTDASGSGSPVSFSEIGTPRELGPLAGIAVYRMVQESLANARQHAPGASCSVELEYGESALRVTVNNEPVPAERAPRHPSRDGFGLLGMAERAELIGAALRTGRTSDGGWTNRLEIPYDGVES</sequence>
<dbReference type="GO" id="GO:0016020">
    <property type="term" value="C:membrane"/>
    <property type="evidence" value="ECO:0007669"/>
    <property type="project" value="InterPro"/>
</dbReference>
<evidence type="ECO:0000256" key="8">
    <source>
        <dbReference type="ARBA" id="ARBA00023012"/>
    </source>
</evidence>
<evidence type="ECO:0000256" key="2">
    <source>
        <dbReference type="ARBA" id="ARBA00012438"/>
    </source>
</evidence>
<evidence type="ECO:0000313" key="12">
    <source>
        <dbReference type="EMBL" id="RLP71311.1"/>
    </source>
</evidence>
<evidence type="ECO:0000256" key="3">
    <source>
        <dbReference type="ARBA" id="ARBA00022553"/>
    </source>
</evidence>
<keyword evidence="10" id="KW-0472">Membrane</keyword>
<dbReference type="InterPro" id="IPR036890">
    <property type="entry name" value="HATPase_C_sf"/>
</dbReference>
<name>A0A3L6ZUT4_9MICO</name>
<dbReference type="InterPro" id="IPR050482">
    <property type="entry name" value="Sensor_HK_TwoCompSys"/>
</dbReference>
<keyword evidence="5" id="KW-0547">Nucleotide-binding</keyword>
<reference evidence="12 13" key="1">
    <citation type="submission" date="2018-10" db="EMBL/GenBank/DDBJ databases">
        <authorList>
            <person name="Li J."/>
        </authorList>
    </citation>
    <scope>NUCLEOTIDE SEQUENCE [LARGE SCALE GENOMIC DNA]</scope>
    <source>
        <strain evidence="12 13">CCTCC AB209002</strain>
    </source>
</reference>
<dbReference type="GO" id="GO:0005524">
    <property type="term" value="F:ATP binding"/>
    <property type="evidence" value="ECO:0007669"/>
    <property type="project" value="UniProtKB-KW"/>
</dbReference>
<dbReference type="GO" id="GO:0000155">
    <property type="term" value="F:phosphorelay sensor kinase activity"/>
    <property type="evidence" value="ECO:0007669"/>
    <property type="project" value="InterPro"/>
</dbReference>
<evidence type="ECO:0000256" key="4">
    <source>
        <dbReference type="ARBA" id="ARBA00022679"/>
    </source>
</evidence>
<organism evidence="12 13">
    <name type="scientific">Mycetocola manganoxydans</name>
    <dbReference type="NCBI Taxonomy" id="699879"/>
    <lineage>
        <taxon>Bacteria</taxon>
        <taxon>Bacillati</taxon>
        <taxon>Actinomycetota</taxon>
        <taxon>Actinomycetes</taxon>
        <taxon>Micrococcales</taxon>
        <taxon>Microbacteriaceae</taxon>
        <taxon>Mycetocola</taxon>
    </lineage>
</organism>
<keyword evidence="9" id="KW-0175">Coiled coil</keyword>
<dbReference type="SUPFAM" id="SSF55874">
    <property type="entry name" value="ATPase domain of HSP90 chaperone/DNA topoisomerase II/histidine kinase"/>
    <property type="match status" value="1"/>
</dbReference>
<evidence type="ECO:0000256" key="9">
    <source>
        <dbReference type="SAM" id="Coils"/>
    </source>
</evidence>
<dbReference type="CDD" id="cd16917">
    <property type="entry name" value="HATPase_UhpB-NarQ-NarX-like"/>
    <property type="match status" value="1"/>
</dbReference>
<dbReference type="EC" id="2.7.13.3" evidence="2"/>
<dbReference type="Proteomes" id="UP000270299">
    <property type="component" value="Unassembled WGS sequence"/>
</dbReference>
<feature type="transmembrane region" description="Helical" evidence="10">
    <location>
        <begin position="113"/>
        <end position="133"/>
    </location>
</feature>
<evidence type="ECO:0000256" key="6">
    <source>
        <dbReference type="ARBA" id="ARBA00022777"/>
    </source>
</evidence>
<keyword evidence="10" id="KW-0812">Transmembrane</keyword>
<feature type="domain" description="Signal transduction histidine kinase subgroup 3 dimerisation and phosphoacceptor" evidence="11">
    <location>
        <begin position="196"/>
        <end position="261"/>
    </location>
</feature>
<dbReference type="Pfam" id="PF07730">
    <property type="entry name" value="HisKA_3"/>
    <property type="match status" value="1"/>
</dbReference>